<gene>
    <name evidence="3" type="ORF">DI603_11165</name>
</gene>
<organism evidence="3 4">
    <name type="scientific">Roseateles depolymerans</name>
    <dbReference type="NCBI Taxonomy" id="76731"/>
    <lineage>
        <taxon>Bacteria</taxon>
        <taxon>Pseudomonadati</taxon>
        <taxon>Pseudomonadota</taxon>
        <taxon>Betaproteobacteria</taxon>
        <taxon>Burkholderiales</taxon>
        <taxon>Sphaerotilaceae</taxon>
        <taxon>Roseateles</taxon>
    </lineage>
</organism>
<dbReference type="PANTHER" id="PTHR33393">
    <property type="entry name" value="POLYGLUTAMINE SYNTHESIS ACCESSORY PROTEIN RV0574C-RELATED"/>
    <property type="match status" value="1"/>
</dbReference>
<dbReference type="SUPFAM" id="SSF56300">
    <property type="entry name" value="Metallo-dependent phosphatases"/>
    <property type="match status" value="1"/>
</dbReference>
<comment type="similarity">
    <text evidence="1">Belongs to the CapA family.</text>
</comment>
<dbReference type="Gene3D" id="3.60.21.10">
    <property type="match status" value="1"/>
</dbReference>
<evidence type="ECO:0000313" key="4">
    <source>
        <dbReference type="Proteomes" id="UP000249633"/>
    </source>
</evidence>
<protein>
    <submittedName>
        <fullName evidence="3">Poly-gamma-glutamate biosynthesis protein</fullName>
    </submittedName>
</protein>
<sequence>MWVEDGTQPGYIKLNTYADGALLHQASLAVPSPRELAPATGWQRVLTPGLGRELVWRCAVWPQDATPAAIPAAFSGPEVLPRLASASTAPAARASLALVGDVMLDDAPGRLIRQGRDPFKPFAAWLDRADVRVGNLECVVARGGRADPAKPFSFRAHPRVLPVLARHLDAVALANNHSGDYGPQAFGEMLGLLQRQGLAYFGGGHNLAQAHQPLIIERHGLRIALLGYNEFMPRAFEADTARAGIAWSEDEQVWLDIQQARRQADVVIPVMHWGQEHEPLANARQRQLARLMIDAGADAVVGGHPHVTQDVEIYRGRPIIYSLGNFVFDGFSDADNNTAWLLHLQLDAQGVRSWHVVVGRIDGDGVPHPQPEQPAPCWWRGQAQAGLCRASAVGEGVLRTAGAEVGG</sequence>
<reference evidence="3 4" key="1">
    <citation type="submission" date="2017-08" db="EMBL/GenBank/DDBJ databases">
        <title>Infants hospitalized years apart are colonized by the same room-sourced microbial strains.</title>
        <authorList>
            <person name="Brooks B."/>
            <person name="Olm M.R."/>
            <person name="Firek B.A."/>
            <person name="Baker R."/>
            <person name="Thomas B.C."/>
            <person name="Morowitz M.J."/>
            <person name="Banfield J.F."/>
        </authorList>
    </citation>
    <scope>NUCLEOTIDE SEQUENCE [LARGE SCALE GENOMIC DNA]</scope>
    <source>
        <strain evidence="3">S2_012_000_R2_81</strain>
    </source>
</reference>
<dbReference type="InterPro" id="IPR029052">
    <property type="entry name" value="Metallo-depent_PP-like"/>
</dbReference>
<evidence type="ECO:0000313" key="3">
    <source>
        <dbReference type="EMBL" id="PZP32129.1"/>
    </source>
</evidence>
<dbReference type="SMART" id="SM00854">
    <property type="entry name" value="PGA_cap"/>
    <property type="match status" value="1"/>
</dbReference>
<evidence type="ECO:0000259" key="2">
    <source>
        <dbReference type="SMART" id="SM00854"/>
    </source>
</evidence>
<dbReference type="InterPro" id="IPR019079">
    <property type="entry name" value="Capsule_synth_CapA"/>
</dbReference>
<comment type="caution">
    <text evidence="3">The sequence shown here is derived from an EMBL/GenBank/DDBJ whole genome shotgun (WGS) entry which is preliminary data.</text>
</comment>
<name>A0A2W5FRH1_9BURK</name>
<dbReference type="EMBL" id="QFOD01000009">
    <property type="protein sequence ID" value="PZP32129.1"/>
    <property type="molecule type" value="Genomic_DNA"/>
</dbReference>
<accession>A0A2W5FRH1</accession>
<dbReference type="AlphaFoldDB" id="A0A2W5FRH1"/>
<dbReference type="PANTHER" id="PTHR33393:SF13">
    <property type="entry name" value="PGA BIOSYNTHESIS PROTEIN CAPA"/>
    <property type="match status" value="1"/>
</dbReference>
<evidence type="ECO:0000256" key="1">
    <source>
        <dbReference type="ARBA" id="ARBA00005662"/>
    </source>
</evidence>
<dbReference type="InterPro" id="IPR052169">
    <property type="entry name" value="CW_Biosynth-Accessory"/>
</dbReference>
<dbReference type="Pfam" id="PF09587">
    <property type="entry name" value="PGA_cap"/>
    <property type="match status" value="1"/>
</dbReference>
<feature type="domain" description="Capsule synthesis protein CapA" evidence="2">
    <location>
        <begin position="95"/>
        <end position="330"/>
    </location>
</feature>
<proteinExistence type="inferred from homology"/>
<dbReference type="Proteomes" id="UP000249633">
    <property type="component" value="Unassembled WGS sequence"/>
</dbReference>
<dbReference type="CDD" id="cd07381">
    <property type="entry name" value="MPP_CapA"/>
    <property type="match status" value="1"/>
</dbReference>